<dbReference type="STRING" id="1238424.J07HQW1_02635"/>
<dbReference type="InterPro" id="IPR050793">
    <property type="entry name" value="CMP-NeuNAc_synthase"/>
</dbReference>
<name>U1PK75_9EURY</name>
<dbReference type="EMBL" id="KE356560">
    <property type="protein sequence ID" value="ERG92591.1"/>
    <property type="molecule type" value="Genomic_DNA"/>
</dbReference>
<evidence type="ECO:0000313" key="2">
    <source>
        <dbReference type="EMBL" id="ERG92591.1"/>
    </source>
</evidence>
<dbReference type="Proteomes" id="UP000030649">
    <property type="component" value="Unassembled WGS sequence"/>
</dbReference>
<reference evidence="2 3" key="1">
    <citation type="journal article" date="2013" name="PLoS ONE">
        <title>Assembly-driven community genomics of a hypersaline microbial ecosystem.</title>
        <authorList>
            <person name="Podell S."/>
            <person name="Ugalde J.A."/>
            <person name="Narasingarao P."/>
            <person name="Banfield J.F."/>
            <person name="Heidelberg K.B."/>
            <person name="Allen E.E."/>
        </authorList>
    </citation>
    <scope>NUCLEOTIDE SEQUENCE [LARGE SCALE GENOMIC DNA]</scope>
    <source>
        <strain evidence="3">J07HQW1</strain>
    </source>
</reference>
<evidence type="ECO:0000313" key="3">
    <source>
        <dbReference type="Proteomes" id="UP000030649"/>
    </source>
</evidence>
<dbReference type="PANTHER" id="PTHR21485:SF6">
    <property type="entry name" value="N-ACYLNEURAMINATE CYTIDYLYLTRANSFERASE-RELATED"/>
    <property type="match status" value="1"/>
</dbReference>
<organism evidence="2 3">
    <name type="scientific">Haloquadratum walsbyi J07HQW1</name>
    <dbReference type="NCBI Taxonomy" id="1238424"/>
    <lineage>
        <taxon>Archaea</taxon>
        <taxon>Methanobacteriati</taxon>
        <taxon>Methanobacteriota</taxon>
        <taxon>Stenosarchaea group</taxon>
        <taxon>Halobacteria</taxon>
        <taxon>Halobacteriales</taxon>
        <taxon>Haloferacaceae</taxon>
        <taxon>Haloquadratum</taxon>
    </lineage>
</organism>
<feature type="non-terminal residue" evidence="2">
    <location>
        <position position="207"/>
    </location>
</feature>
<dbReference type="Gene3D" id="3.90.550.10">
    <property type="entry name" value="Spore Coat Polysaccharide Biosynthesis Protein SpsA, Chain A"/>
    <property type="match status" value="1"/>
</dbReference>
<dbReference type="InterPro" id="IPR003329">
    <property type="entry name" value="Cytidylyl_trans"/>
</dbReference>
<dbReference type="PANTHER" id="PTHR21485">
    <property type="entry name" value="HAD SUPERFAMILY MEMBERS CMAS AND KDSC"/>
    <property type="match status" value="1"/>
</dbReference>
<dbReference type="HOGENOM" id="CLU_042930_1_1_2"/>
<sequence>MDDNAEIRSVSLHRTDSRRSARTVGIGMSSNSTLAIIPARGGSKGIRRKNIRELAGRPLIAYTIDAAKASDPVNRVIVSTDDEEIGKVAAAAGAEVPFMRPAELARDETPTEPVLTHALTELDEEFDQFILLQPTSPLRTAEHVTEAIRKYEQSDATSLLSVHQSKNYRWQYTEEGATQINFDGNRSRRQEKQPEFAENGAIYMTDV</sequence>
<dbReference type="SUPFAM" id="SSF53448">
    <property type="entry name" value="Nucleotide-diphospho-sugar transferases"/>
    <property type="match status" value="1"/>
</dbReference>
<dbReference type="Pfam" id="PF02348">
    <property type="entry name" value="CTP_transf_3"/>
    <property type="match status" value="1"/>
</dbReference>
<evidence type="ECO:0000256" key="1">
    <source>
        <dbReference type="SAM" id="MobiDB-lite"/>
    </source>
</evidence>
<dbReference type="AlphaFoldDB" id="U1PK75"/>
<accession>U1PK75</accession>
<protein>
    <submittedName>
        <fullName evidence="2">CMP-N-acetylneuraminic acid synthetase</fullName>
    </submittedName>
</protein>
<dbReference type="CDD" id="cd02513">
    <property type="entry name" value="CMP-NeuAc_Synthase"/>
    <property type="match status" value="1"/>
</dbReference>
<feature type="region of interest" description="Disordered" evidence="1">
    <location>
        <begin position="1"/>
        <end position="21"/>
    </location>
</feature>
<dbReference type="GO" id="GO:0008781">
    <property type="term" value="F:N-acylneuraminate cytidylyltransferase activity"/>
    <property type="evidence" value="ECO:0007669"/>
    <property type="project" value="TreeGrafter"/>
</dbReference>
<proteinExistence type="predicted"/>
<dbReference type="InterPro" id="IPR029044">
    <property type="entry name" value="Nucleotide-diphossugar_trans"/>
</dbReference>
<gene>
    <name evidence="2" type="ORF">J07HQW1_02635</name>
</gene>